<organism evidence="1 2">
    <name type="scientific">Pelagerythrobacter marinus</name>
    <dbReference type="NCBI Taxonomy" id="538382"/>
    <lineage>
        <taxon>Bacteria</taxon>
        <taxon>Pseudomonadati</taxon>
        <taxon>Pseudomonadota</taxon>
        <taxon>Alphaproteobacteria</taxon>
        <taxon>Sphingomonadales</taxon>
        <taxon>Erythrobacteraceae</taxon>
        <taxon>Pelagerythrobacter</taxon>
    </lineage>
</organism>
<protein>
    <recommendedName>
        <fullName evidence="3">ABC transporter substrate-binding protein</fullName>
    </recommendedName>
</protein>
<keyword evidence="2" id="KW-1185">Reference proteome</keyword>
<dbReference type="Gene3D" id="3.40.190.10">
    <property type="entry name" value="Periplasmic binding protein-like II"/>
    <property type="match status" value="1"/>
</dbReference>
<gene>
    <name evidence="1" type="ORF">GRI72_12195</name>
</gene>
<sequence length="141" mass="15594">MRRLVWLAFALSLAACGPFPRDPDRTEELVRESGTIRLGWVRGTAPEREAAQALAAVARATSARVERVPGDSETLLRDLADGRIDLVYGTFAMASPWAKEVHFGPAIGWRAAPPRNQPAARFAMRNGENRWIMTVEQAVRP</sequence>
<dbReference type="RefSeq" id="WP_160734186.1">
    <property type="nucleotide sequence ID" value="NZ_WTYO01000005.1"/>
</dbReference>
<dbReference type="EMBL" id="WTYO01000005">
    <property type="protein sequence ID" value="MXO69581.1"/>
    <property type="molecule type" value="Genomic_DNA"/>
</dbReference>
<dbReference type="PROSITE" id="PS51257">
    <property type="entry name" value="PROKAR_LIPOPROTEIN"/>
    <property type="match status" value="1"/>
</dbReference>
<dbReference type="Proteomes" id="UP000444401">
    <property type="component" value="Unassembled WGS sequence"/>
</dbReference>
<comment type="caution">
    <text evidence="1">The sequence shown here is derived from an EMBL/GenBank/DDBJ whole genome shotgun (WGS) entry which is preliminary data.</text>
</comment>
<proteinExistence type="predicted"/>
<evidence type="ECO:0000313" key="1">
    <source>
        <dbReference type="EMBL" id="MXO69581.1"/>
    </source>
</evidence>
<evidence type="ECO:0000313" key="2">
    <source>
        <dbReference type="Proteomes" id="UP000444401"/>
    </source>
</evidence>
<evidence type="ECO:0008006" key="3">
    <source>
        <dbReference type="Google" id="ProtNLM"/>
    </source>
</evidence>
<accession>A0ABW9UXM3</accession>
<name>A0ABW9UXM3_9SPHN</name>
<dbReference type="SUPFAM" id="SSF53850">
    <property type="entry name" value="Periplasmic binding protein-like II"/>
    <property type="match status" value="1"/>
</dbReference>
<reference evidence="1 2" key="1">
    <citation type="submission" date="2019-12" db="EMBL/GenBank/DDBJ databases">
        <title>Genomic-based taxomic classification of the family Erythrobacteraceae.</title>
        <authorList>
            <person name="Xu L."/>
        </authorList>
    </citation>
    <scope>NUCLEOTIDE SEQUENCE [LARGE SCALE GENOMIC DNA]</scope>
    <source>
        <strain evidence="1 2">H32</strain>
    </source>
</reference>